<evidence type="ECO:0000313" key="3">
    <source>
        <dbReference type="Proteomes" id="UP000198582"/>
    </source>
</evidence>
<accession>A0A1H8WJB8</accession>
<proteinExistence type="predicted"/>
<organism evidence="2 3">
    <name type="scientific">Amycolatopsis saalfeldensis</name>
    <dbReference type="NCBI Taxonomy" id="394193"/>
    <lineage>
        <taxon>Bacteria</taxon>
        <taxon>Bacillati</taxon>
        <taxon>Actinomycetota</taxon>
        <taxon>Actinomycetes</taxon>
        <taxon>Pseudonocardiales</taxon>
        <taxon>Pseudonocardiaceae</taxon>
        <taxon>Amycolatopsis</taxon>
    </lineage>
</organism>
<keyword evidence="3" id="KW-1185">Reference proteome</keyword>
<name>A0A1H8WJB8_9PSEU</name>
<feature type="compositionally biased region" description="Polar residues" evidence="1">
    <location>
        <begin position="51"/>
        <end position="70"/>
    </location>
</feature>
<protein>
    <submittedName>
        <fullName evidence="2">Uncharacterized protein</fullName>
    </submittedName>
</protein>
<reference evidence="3" key="1">
    <citation type="submission" date="2016-10" db="EMBL/GenBank/DDBJ databases">
        <authorList>
            <person name="Varghese N."/>
            <person name="Submissions S."/>
        </authorList>
    </citation>
    <scope>NUCLEOTIDE SEQUENCE [LARGE SCALE GENOMIC DNA]</scope>
    <source>
        <strain evidence="3">DSM 44993</strain>
    </source>
</reference>
<dbReference type="AlphaFoldDB" id="A0A1H8WJB8"/>
<feature type="region of interest" description="Disordered" evidence="1">
    <location>
        <begin position="47"/>
        <end position="70"/>
    </location>
</feature>
<dbReference type="Proteomes" id="UP000198582">
    <property type="component" value="Unassembled WGS sequence"/>
</dbReference>
<evidence type="ECO:0000313" key="2">
    <source>
        <dbReference type="EMBL" id="SEP27188.1"/>
    </source>
</evidence>
<dbReference type="EMBL" id="FOEF01000005">
    <property type="protein sequence ID" value="SEP27188.1"/>
    <property type="molecule type" value="Genomic_DNA"/>
</dbReference>
<gene>
    <name evidence="2" type="ORF">SAMN04489732_105202</name>
</gene>
<sequence>MVLVPQRGLECLSRQLNAVRANGPFCSRQRPGQAWFDGTPSDFVFAPDSSMLASHQSPNDQSGSPPSDPQ</sequence>
<evidence type="ECO:0000256" key="1">
    <source>
        <dbReference type="SAM" id="MobiDB-lite"/>
    </source>
</evidence>